<dbReference type="PRINTS" id="PR01415">
    <property type="entry name" value="ANKYRIN"/>
</dbReference>
<name>A0A2P4ZPR1_9HYPO</name>
<keyword evidence="3" id="KW-1133">Transmembrane helix</keyword>
<dbReference type="Pfam" id="PF17100">
    <property type="entry name" value="NACHT_N"/>
    <property type="match status" value="1"/>
</dbReference>
<feature type="repeat" description="ANK" evidence="2">
    <location>
        <begin position="999"/>
        <end position="1034"/>
    </location>
</feature>
<feature type="repeat" description="ANK" evidence="2">
    <location>
        <begin position="861"/>
        <end position="893"/>
    </location>
</feature>
<dbReference type="Proteomes" id="UP000054821">
    <property type="component" value="Unassembled WGS sequence"/>
</dbReference>
<dbReference type="InterPro" id="IPR036770">
    <property type="entry name" value="Ankyrin_rpt-contain_sf"/>
</dbReference>
<dbReference type="GeneID" id="29981651"/>
<feature type="transmembrane region" description="Helical" evidence="3">
    <location>
        <begin position="1493"/>
        <end position="1512"/>
    </location>
</feature>
<dbReference type="InterPro" id="IPR002110">
    <property type="entry name" value="Ankyrin_rpt"/>
</dbReference>
<dbReference type="InterPro" id="IPR031359">
    <property type="entry name" value="NACHT_N"/>
</dbReference>
<dbReference type="Gene3D" id="1.25.40.20">
    <property type="entry name" value="Ankyrin repeat-containing domain"/>
    <property type="match status" value="3"/>
</dbReference>
<dbReference type="Pfam" id="PF24883">
    <property type="entry name" value="NPHP3_N"/>
    <property type="match status" value="1"/>
</dbReference>
<dbReference type="PANTHER" id="PTHR24118">
    <property type="entry name" value="POTE ANKYRIN DOMAIN"/>
    <property type="match status" value="1"/>
</dbReference>
<dbReference type="PROSITE" id="PS50088">
    <property type="entry name" value="ANK_REPEAT"/>
    <property type="match status" value="7"/>
</dbReference>
<feature type="domain" description="Nephrocystin 3-like N-terminal" evidence="5">
    <location>
        <begin position="395"/>
        <end position="469"/>
    </location>
</feature>
<evidence type="ECO:0000256" key="3">
    <source>
        <dbReference type="SAM" id="Phobius"/>
    </source>
</evidence>
<protein>
    <submittedName>
        <fullName evidence="6">Uncharacterized protein</fullName>
    </submittedName>
</protein>
<keyword evidence="3" id="KW-0472">Membrane</keyword>
<keyword evidence="7" id="KW-1185">Reference proteome</keyword>
<dbReference type="STRING" id="398673.A0A2P4ZPR1"/>
<feature type="repeat" description="ANK" evidence="2">
    <location>
        <begin position="929"/>
        <end position="961"/>
    </location>
</feature>
<feature type="repeat" description="ANK" evidence="2">
    <location>
        <begin position="1102"/>
        <end position="1134"/>
    </location>
</feature>
<feature type="repeat" description="ANK" evidence="2">
    <location>
        <begin position="790"/>
        <end position="822"/>
    </location>
</feature>
<organism evidence="6 7">
    <name type="scientific">Trichoderma gamsii</name>
    <dbReference type="NCBI Taxonomy" id="398673"/>
    <lineage>
        <taxon>Eukaryota</taxon>
        <taxon>Fungi</taxon>
        <taxon>Dikarya</taxon>
        <taxon>Ascomycota</taxon>
        <taxon>Pezizomycotina</taxon>
        <taxon>Sordariomycetes</taxon>
        <taxon>Hypocreomycetidae</taxon>
        <taxon>Hypocreales</taxon>
        <taxon>Hypocreaceae</taxon>
        <taxon>Trichoderma</taxon>
    </lineage>
</organism>
<comment type="caution">
    <text evidence="6">The sequence shown here is derived from an EMBL/GenBank/DDBJ whole genome shotgun (WGS) entry which is preliminary data.</text>
</comment>
<dbReference type="PANTHER" id="PTHR24118:SF99">
    <property type="entry name" value="POTE ANKYRIN DOMAIN FAMILY MEMBER 3C-RELATED"/>
    <property type="match status" value="1"/>
</dbReference>
<dbReference type="SMART" id="SM00248">
    <property type="entry name" value="ANK"/>
    <property type="match status" value="17"/>
</dbReference>
<dbReference type="RefSeq" id="XP_024405726.1">
    <property type="nucleotide sequence ID" value="XM_024549496.1"/>
</dbReference>
<dbReference type="InterPro" id="IPR056884">
    <property type="entry name" value="NPHP3-like_N"/>
</dbReference>
<dbReference type="SUPFAM" id="SSF48403">
    <property type="entry name" value="Ankyrin repeat"/>
    <property type="match status" value="3"/>
</dbReference>
<dbReference type="Pfam" id="PF12796">
    <property type="entry name" value="Ank_2"/>
    <property type="match status" value="4"/>
</dbReference>
<gene>
    <name evidence="6" type="ORF">TGAM01_v204732</name>
</gene>
<proteinExistence type="predicted"/>
<keyword evidence="2" id="KW-0040">ANK repeat</keyword>
<dbReference type="Pfam" id="PF00023">
    <property type="entry name" value="Ank"/>
    <property type="match status" value="1"/>
</dbReference>
<feature type="domain" description="NWD NACHT-NTPase N-terminal" evidence="4">
    <location>
        <begin position="41"/>
        <end position="256"/>
    </location>
</feature>
<evidence type="ECO:0000259" key="5">
    <source>
        <dbReference type="Pfam" id="PF24883"/>
    </source>
</evidence>
<evidence type="ECO:0000259" key="4">
    <source>
        <dbReference type="Pfam" id="PF17100"/>
    </source>
</evidence>
<keyword evidence="1" id="KW-0677">Repeat</keyword>
<dbReference type="EMBL" id="JPDN02000014">
    <property type="protein sequence ID" value="PON26256.1"/>
    <property type="molecule type" value="Genomic_DNA"/>
</dbReference>
<evidence type="ECO:0000256" key="2">
    <source>
        <dbReference type="PROSITE-ProRule" id="PRU00023"/>
    </source>
</evidence>
<feature type="repeat" description="ANK" evidence="2">
    <location>
        <begin position="1069"/>
        <end position="1101"/>
    </location>
</feature>
<sequence length="1518" mass="168814">MSIMNASKPASKLSSDGLLAENAPQLLSALGHDCQDTPIRELWNVAYENLRKEDAKLVDKYEASLQQCLPSDLENVGRREWMDAILKHKMRETQANIWKLTFRRSEVQLTEVIQKVLGVLKLVNDFVTAAVSSNPSASLAWAGVGVLLPLFLNPIEQASGLADGLEYISSLIVQSRMREDLYHRRYESNSPSETSPTHKAIYKNTLEELYRQILRFQVASYCYYTHNDASRFGRDFIKRDDWSDMIGKIRTQDSHFIKINELWRENQYIDECVAAQQRHQESINSLTVVGAELSGLKKAVDDANSKNDHRDLMRWMSDLDPSPIYNSALNRHEAGTGEWLLRRNGEFSTWIKSSNSFIWLHGKDKYDNDSSVAVAYFYFTFSDSKKQERDVRKLREYKNQDTQPPTSILEQSLLDVICGFSATYLVIDALDECPKFKGERSELMKSLNRILTATAAATTSNLHLFCTSRKELDIEIEFRDHLSKPEGAEIDLSCCREEMEQDIRQYIDVALSSADFHSWPPTIRSERLKSSAEIRRALKQLPQGLDETYERMLRNIDPVYQPQVASCLKWLAFSLTVLTIDELATIFILRPETDTIIDEDERVFSSEDTLAYLRGLVIVEMDKKQRKFVRLAHYSIKEYLISGRMCKDLAAAFSFTDISAHLWIARSSLAYVLHTGVTCKIAENAEDFNSDHRDTLKWYTAQNWPRHLEMVPRKSWPTEVVQLANSALSIRSKGLIITLLPGAVKNLDLETRSDELQHPYYFTALSGYSQLTELLLSDDSSTGKYVTQEDKDTMLQLAARASSKELVLTLLNRGAAANAKKVNHEYARSGDALQEAIRQGDSDIVRILLTWGADINAQRGDWGSALQVAALQSGLEMLELLIDYGANINGPSNAAGCVLSVAASDHKTTHLEFLLAKGANINMRGTGENETTALHVAARNGSWHIFDLLLQRGADINIGRKYGTALHRLVAYGDDVVGVLVRMKRLVEMGADPKAQCEELGTALHVACGNWNPESIQIVQFLFDKGVDVNIVAGGYGTPLQAMCASHGNIEMAELLLAHNADVNLQGGEYGTALQAACSRENMGLVQLLLAHGADVNLQGGEYGNALQAACSGGNMELAQLLLAHGADVNLQGGEYGNALQAACLMGNKKLAQLLLAHGPDVNAQGGYFGNALQAACARHRRRSVAIVRLLLASGVDVNAVGGEYGTALQAAAYKYVGRESTDSMETIRLLLEHGANVHIQGGKYGNALNAATATTFLNLDILQLLLDHGADVNKVSGERGTPLHNALNTLRIRWLSRGSKLTELCTGKIRLLLEHGADVNLPGGEYGLPLQTACVMGSLSPEILYHVVRMDAAAKTIKLLLDYEPPTDVNAHSGTFGTALQAAAYSGLAEPISLLLERGAQVACHEWCGKYGSALNAAVIKGHWDIVHLLREAGAKPDCYSMQTPDEEWLLKVRQEDGRGAEERYRKFWELEKPIQEQTLLQRQSLLTAIHFSRLLMPFQLFISFLLAYFIRPNKRE</sequence>
<evidence type="ECO:0000313" key="6">
    <source>
        <dbReference type="EMBL" id="PON26256.1"/>
    </source>
</evidence>
<dbReference type="PROSITE" id="PS50297">
    <property type="entry name" value="ANK_REP_REGION"/>
    <property type="match status" value="5"/>
</dbReference>
<evidence type="ECO:0000256" key="1">
    <source>
        <dbReference type="ARBA" id="ARBA00022737"/>
    </source>
</evidence>
<evidence type="ECO:0000313" key="7">
    <source>
        <dbReference type="Proteomes" id="UP000054821"/>
    </source>
</evidence>
<accession>A0A2P4ZPR1</accession>
<reference evidence="6 7" key="1">
    <citation type="journal article" date="2016" name="Genome Announc.">
        <title>Draft Whole-Genome Sequence of Trichoderma gamsii T6085, a Promising Biocontrol Agent of Fusarium Head Blight on Wheat.</title>
        <authorList>
            <person name="Baroncelli R."/>
            <person name="Zapparata A."/>
            <person name="Piaggeschi G."/>
            <person name="Sarrocco S."/>
            <person name="Vannacci G."/>
        </authorList>
    </citation>
    <scope>NUCLEOTIDE SEQUENCE [LARGE SCALE GENOMIC DNA]</scope>
    <source>
        <strain evidence="6 7">T6085</strain>
    </source>
</reference>
<keyword evidence="3" id="KW-0812">Transmembrane</keyword>
<feature type="repeat" description="ANK" evidence="2">
    <location>
        <begin position="828"/>
        <end position="860"/>
    </location>
</feature>